<evidence type="ECO:0000313" key="2">
    <source>
        <dbReference type="EMBL" id="EEG26061.1"/>
    </source>
</evidence>
<comment type="caution">
    <text evidence="2">The sequence shown here is derived from an EMBL/GenBank/DDBJ whole genome shotgun (WGS) entry which is preliminary data.</text>
</comment>
<feature type="region of interest" description="Disordered" evidence="1">
    <location>
        <begin position="1"/>
        <end position="47"/>
    </location>
</feature>
<sequence>MIISEFSGIAGPEPKLKQTRSSSRKTEFESPHPEARHSAMHKPRAGV</sequence>
<dbReference type="EMBL" id="ACEB01000039">
    <property type="protein sequence ID" value="EEG26061.1"/>
    <property type="molecule type" value="Genomic_DNA"/>
</dbReference>
<reference evidence="2 3" key="1">
    <citation type="submission" date="2009-01" db="EMBL/GenBank/DDBJ databases">
        <authorList>
            <person name="Fulton L."/>
            <person name="Clifton S."/>
            <person name="Chinwalla A.T."/>
            <person name="Mitreva M."/>
            <person name="Sodergren E."/>
            <person name="Weinstock G."/>
            <person name="Clifton S."/>
            <person name="Dooling D.J."/>
            <person name="Fulton B."/>
            <person name="Minx P."/>
            <person name="Pepin K.H."/>
            <person name="Johnson M."/>
            <person name="Bhonagiri V."/>
            <person name="Nash W.E."/>
            <person name="Mardis E.R."/>
            <person name="Wilson R.K."/>
        </authorList>
    </citation>
    <scope>NUCLEOTIDE SEQUENCE [LARGE SCALE GENOMIC DNA]</scope>
    <source>
        <strain evidence="2 3">ATCC 33806</strain>
    </source>
</reference>
<evidence type="ECO:0000313" key="3">
    <source>
        <dbReference type="Proteomes" id="UP000006247"/>
    </source>
</evidence>
<accession>C0E628</accession>
<organism evidence="2 3">
    <name type="scientific">Corynebacterium matruchotii ATCC 33806</name>
    <dbReference type="NCBI Taxonomy" id="566549"/>
    <lineage>
        <taxon>Bacteria</taxon>
        <taxon>Bacillati</taxon>
        <taxon>Actinomycetota</taxon>
        <taxon>Actinomycetes</taxon>
        <taxon>Mycobacteriales</taxon>
        <taxon>Corynebacteriaceae</taxon>
        <taxon>Corynebacterium</taxon>
    </lineage>
</organism>
<feature type="compositionally biased region" description="Basic and acidic residues" evidence="1">
    <location>
        <begin position="24"/>
        <end position="37"/>
    </location>
</feature>
<dbReference type="AlphaFoldDB" id="C0E628"/>
<feature type="compositionally biased region" description="Basic residues" evidence="1">
    <location>
        <begin position="38"/>
        <end position="47"/>
    </location>
</feature>
<name>C0E628_9CORY</name>
<evidence type="ECO:0000256" key="1">
    <source>
        <dbReference type="SAM" id="MobiDB-lite"/>
    </source>
</evidence>
<proteinExistence type="predicted"/>
<protein>
    <submittedName>
        <fullName evidence="2">Uncharacterized protein</fullName>
    </submittedName>
</protein>
<gene>
    <name evidence="2" type="ORF">CORMATOL_02460</name>
</gene>
<dbReference type="HOGENOM" id="CLU_3166981_0_0_11"/>
<dbReference type="Proteomes" id="UP000006247">
    <property type="component" value="Unassembled WGS sequence"/>
</dbReference>